<dbReference type="Gene3D" id="3.40.1260.10">
    <property type="entry name" value="DsrEFH-like"/>
    <property type="match status" value="1"/>
</dbReference>
<evidence type="ECO:0000313" key="3">
    <source>
        <dbReference type="Proteomes" id="UP000664466"/>
    </source>
</evidence>
<sequence length="101" mass="10515">MAMLHIVNKSPFERVAFDSCLAHASAGDSILMIEDAVVGAVDGSSFSGKVKAAMSDKTVYVLGADLAARGLEGKAMDGIVSVDYAGFVDLTANNDTTQSWL</sequence>
<organism evidence="2">
    <name type="scientific">Thiothrix fructosivorans</name>
    <dbReference type="NCBI Taxonomy" id="111770"/>
    <lineage>
        <taxon>Bacteria</taxon>
        <taxon>Pseudomonadati</taxon>
        <taxon>Pseudomonadota</taxon>
        <taxon>Gammaproteobacteria</taxon>
        <taxon>Thiotrichales</taxon>
        <taxon>Thiotrichaceae</taxon>
        <taxon>Thiothrix</taxon>
    </lineage>
</organism>
<dbReference type="Pfam" id="PF04077">
    <property type="entry name" value="DsrH"/>
    <property type="match status" value="1"/>
</dbReference>
<dbReference type="EMBL" id="CP072748">
    <property type="protein sequence ID" value="QTX11005.1"/>
    <property type="molecule type" value="Genomic_DNA"/>
</dbReference>
<dbReference type="GO" id="GO:0002143">
    <property type="term" value="P:tRNA wobble position uridine thiolation"/>
    <property type="evidence" value="ECO:0007669"/>
    <property type="project" value="InterPro"/>
</dbReference>
<dbReference type="PANTHER" id="PTHR37526:SF1">
    <property type="entry name" value="PROTEIN TUSB"/>
    <property type="match status" value="1"/>
</dbReference>
<dbReference type="Proteomes" id="UP000664466">
    <property type="component" value="Unassembled WGS sequence"/>
</dbReference>
<reference evidence="2" key="2">
    <citation type="submission" date="2021-04" db="EMBL/GenBank/DDBJ databases">
        <title>Complete Genome and methylome analysis of Thiothrix fructosivorans ATCC 49748.</title>
        <authorList>
            <person name="Fomenkov A."/>
            <person name="Sun L."/>
            <person name="Vincze T."/>
            <person name="Grabovich M.Y."/>
            <person name="Roberts R.J."/>
        </authorList>
    </citation>
    <scope>NUCLEOTIDE SEQUENCE</scope>
    <source>
        <strain evidence="2">ATCC 49748</strain>
    </source>
</reference>
<dbReference type="NCBIfam" id="TIGR03011">
    <property type="entry name" value="sulf_tusB_dsrH"/>
    <property type="match status" value="1"/>
</dbReference>
<dbReference type="GO" id="GO:1990228">
    <property type="term" value="C:sulfurtransferase complex"/>
    <property type="evidence" value="ECO:0007669"/>
    <property type="project" value="TreeGrafter"/>
</dbReference>
<keyword evidence="3" id="KW-1185">Reference proteome</keyword>
<accession>A0A8B0SJ50</accession>
<dbReference type="SUPFAM" id="SSF75169">
    <property type="entry name" value="DsrEFH-like"/>
    <property type="match status" value="1"/>
</dbReference>
<gene>
    <name evidence="2" type="primary">tusB</name>
    <name evidence="2" type="ORF">J1836_001115</name>
    <name evidence="1" type="ORF">J1836_11700</name>
</gene>
<dbReference type="InterPro" id="IPR027396">
    <property type="entry name" value="DsrEFH-like"/>
</dbReference>
<keyword evidence="2" id="KW-0808">Transferase</keyword>
<evidence type="ECO:0000313" key="1">
    <source>
        <dbReference type="EMBL" id="MBO0613575.1"/>
    </source>
</evidence>
<protein>
    <submittedName>
        <fullName evidence="2">Sulfurtransferase complex subunit TusB</fullName>
    </submittedName>
</protein>
<dbReference type="PANTHER" id="PTHR37526">
    <property type="entry name" value="PROTEIN TUSB"/>
    <property type="match status" value="1"/>
</dbReference>
<dbReference type="GO" id="GO:0016740">
    <property type="term" value="F:transferase activity"/>
    <property type="evidence" value="ECO:0007669"/>
    <property type="project" value="UniProtKB-KW"/>
</dbReference>
<reference evidence="1 3" key="1">
    <citation type="submission" date="2021-03" db="EMBL/GenBank/DDBJ databases">
        <title>Draft genome and methylome analysis of Thiotrix fructosivoruns ATCC 49748.</title>
        <authorList>
            <person name="Fomenkov A."/>
            <person name="Grabovich M.Y."/>
            <person name="Roberts R.J."/>
        </authorList>
    </citation>
    <scope>NUCLEOTIDE SEQUENCE [LARGE SCALE GENOMIC DNA]</scope>
    <source>
        <strain evidence="1 3">ATCC 49748</strain>
    </source>
</reference>
<name>A0A8B0SJ50_9GAMM</name>
<dbReference type="EMBL" id="JAFMPM010000006">
    <property type="protein sequence ID" value="MBO0613575.1"/>
    <property type="molecule type" value="Genomic_DNA"/>
</dbReference>
<dbReference type="AlphaFoldDB" id="A0A8B0SJ50"/>
<evidence type="ECO:0000313" key="2">
    <source>
        <dbReference type="EMBL" id="QTX11005.1"/>
    </source>
</evidence>
<dbReference type="InterPro" id="IPR007215">
    <property type="entry name" value="Sulphur_relay_TusB/DsrH"/>
</dbReference>
<dbReference type="RefSeq" id="WP_207251255.1">
    <property type="nucleotide sequence ID" value="NZ_JAFMPM010000006.1"/>
</dbReference>
<proteinExistence type="predicted"/>